<evidence type="ECO:0000313" key="6">
    <source>
        <dbReference type="EMBL" id="EKF55155.1"/>
    </source>
</evidence>
<comment type="caution">
    <text evidence="6">The sequence shown here is derived from an EMBL/GenBank/DDBJ whole genome shotgun (WGS) entry which is preliminary data.</text>
</comment>
<keyword evidence="3 4" id="KW-0663">Pyridoxal phosphate</keyword>
<reference evidence="6 7" key="1">
    <citation type="journal article" date="2012" name="J. Bacteriol.">
        <title>Genome Sequence of Galbibacter marinum Type Strain ck-I2-15.</title>
        <authorList>
            <person name="Lai Q."/>
            <person name="Li C."/>
            <person name="Shao Z."/>
        </authorList>
    </citation>
    <scope>NUCLEOTIDE SEQUENCE [LARGE SCALE GENOMIC DNA]</scope>
    <source>
        <strain evidence="7">ck-I2-15</strain>
    </source>
</reference>
<dbReference type="InterPro" id="IPR015422">
    <property type="entry name" value="PyrdxlP-dep_Trfase_small"/>
</dbReference>
<comment type="cofactor">
    <cofactor evidence="1 5">
        <name>pyridoxal 5'-phosphate</name>
        <dbReference type="ChEBI" id="CHEBI:597326"/>
    </cofactor>
</comment>
<dbReference type="InterPro" id="IPR015421">
    <property type="entry name" value="PyrdxlP-dep_Trfase_major"/>
</dbReference>
<dbReference type="Proteomes" id="UP000007364">
    <property type="component" value="Unassembled WGS sequence"/>
</dbReference>
<dbReference type="eggNOG" id="COG0626">
    <property type="taxonomic scope" value="Bacteria"/>
</dbReference>
<gene>
    <name evidence="6" type="ORF">I215_08997</name>
</gene>
<dbReference type="GO" id="GO:0019343">
    <property type="term" value="P:cysteine biosynthetic process via cystathionine"/>
    <property type="evidence" value="ECO:0007669"/>
    <property type="project" value="TreeGrafter"/>
</dbReference>
<dbReference type="GO" id="GO:0005737">
    <property type="term" value="C:cytoplasm"/>
    <property type="evidence" value="ECO:0007669"/>
    <property type="project" value="TreeGrafter"/>
</dbReference>
<dbReference type="GO" id="GO:0019346">
    <property type="term" value="P:transsulfuration"/>
    <property type="evidence" value="ECO:0007669"/>
    <property type="project" value="InterPro"/>
</dbReference>
<accession>K2PRF6</accession>
<evidence type="ECO:0000256" key="1">
    <source>
        <dbReference type="ARBA" id="ARBA00001933"/>
    </source>
</evidence>
<dbReference type="FunFam" id="3.90.1150.10:FF:000008">
    <property type="entry name" value="Cystathionine gamma-synthase"/>
    <property type="match status" value="1"/>
</dbReference>
<dbReference type="GO" id="GO:0003962">
    <property type="term" value="F:cystathionine gamma-synthase activity"/>
    <property type="evidence" value="ECO:0007669"/>
    <property type="project" value="TreeGrafter"/>
</dbReference>
<sequence>MSKDNLRFNSKLIHGGQIPDKAFGAIVPPIYQTSTFKQDSLGVNKGYEYSRSGNPSRAALERSLTSIESGNFGFAFASGLAAIDAIMKLLNPGDEVISANNLYGGSHRLFTQIYQDKGVKFHFVDVGDPNNISPLINDKTKLIWIESPTNPLLHIVDIKKIANKSKKHQVLLVVDNTFASPYLQRPLALGADIVMHSATKYIGGHSDLVMGALVVSDESLANKLYFIQKATGAVPGAMDCFLALRGIKTLALRMERHCENARSVALFLESHPSVEKVYWPGLKSHPGHGIATSQMKDYGGVVSFVVQDDSREAVERVVSKFELFSLAESLGGVESLAAHPASMSHGAMTKQAREEMGVTDGLIRLSIGIEDKEDLIADIENALKS</sequence>
<dbReference type="STRING" id="555500.I215_08997"/>
<evidence type="ECO:0000313" key="7">
    <source>
        <dbReference type="Proteomes" id="UP000007364"/>
    </source>
</evidence>
<dbReference type="PATRIC" id="fig|555500.3.peg.1859"/>
<dbReference type="GO" id="GO:0004123">
    <property type="term" value="F:cystathionine gamma-lyase activity"/>
    <property type="evidence" value="ECO:0007669"/>
    <property type="project" value="TreeGrafter"/>
</dbReference>
<dbReference type="SUPFAM" id="SSF53383">
    <property type="entry name" value="PLP-dependent transferases"/>
    <property type="match status" value="1"/>
</dbReference>
<dbReference type="InterPro" id="IPR054542">
    <property type="entry name" value="Cys_met_metab_PP"/>
</dbReference>
<dbReference type="PIRSF" id="PIRSF001434">
    <property type="entry name" value="CGS"/>
    <property type="match status" value="1"/>
</dbReference>
<dbReference type="GO" id="GO:0030170">
    <property type="term" value="F:pyridoxal phosphate binding"/>
    <property type="evidence" value="ECO:0007669"/>
    <property type="project" value="InterPro"/>
</dbReference>
<dbReference type="FunFam" id="3.40.640.10:FF:000009">
    <property type="entry name" value="Cystathionine gamma-synthase homolog"/>
    <property type="match status" value="1"/>
</dbReference>
<dbReference type="InterPro" id="IPR015424">
    <property type="entry name" value="PyrdxlP-dep_Trfase"/>
</dbReference>
<dbReference type="OrthoDB" id="9803729at2"/>
<dbReference type="EMBL" id="AMSG01000010">
    <property type="protein sequence ID" value="EKF55155.1"/>
    <property type="molecule type" value="Genomic_DNA"/>
</dbReference>
<feature type="modified residue" description="N6-(pyridoxal phosphate)lysine" evidence="4">
    <location>
        <position position="200"/>
    </location>
</feature>
<organism evidence="6 7">
    <name type="scientific">Galbibacter marinus</name>
    <dbReference type="NCBI Taxonomy" id="555500"/>
    <lineage>
        <taxon>Bacteria</taxon>
        <taxon>Pseudomonadati</taxon>
        <taxon>Bacteroidota</taxon>
        <taxon>Flavobacteriia</taxon>
        <taxon>Flavobacteriales</taxon>
        <taxon>Flavobacteriaceae</taxon>
        <taxon>Galbibacter</taxon>
    </lineage>
</organism>
<evidence type="ECO:0000256" key="5">
    <source>
        <dbReference type="RuleBase" id="RU362118"/>
    </source>
</evidence>
<dbReference type="InterPro" id="IPR000277">
    <property type="entry name" value="Cys/Met-Metab_PyrdxlP-dep_enz"/>
</dbReference>
<evidence type="ECO:0000256" key="4">
    <source>
        <dbReference type="PIRSR" id="PIRSR001434-2"/>
    </source>
</evidence>
<proteinExistence type="inferred from homology"/>
<dbReference type="PANTHER" id="PTHR11808:SF15">
    <property type="entry name" value="CYSTATHIONINE GAMMA-LYASE"/>
    <property type="match status" value="1"/>
</dbReference>
<dbReference type="CDD" id="cd00614">
    <property type="entry name" value="CGS_like"/>
    <property type="match status" value="1"/>
</dbReference>
<comment type="similarity">
    <text evidence="2 5">Belongs to the trans-sulfuration enzymes family.</text>
</comment>
<keyword evidence="7" id="KW-1185">Reference proteome</keyword>
<dbReference type="Gene3D" id="3.90.1150.10">
    <property type="entry name" value="Aspartate Aminotransferase, domain 1"/>
    <property type="match status" value="1"/>
</dbReference>
<dbReference type="PROSITE" id="PS00868">
    <property type="entry name" value="CYS_MET_METAB_PP"/>
    <property type="match status" value="1"/>
</dbReference>
<name>K2PRF6_9FLAO</name>
<evidence type="ECO:0000256" key="2">
    <source>
        <dbReference type="ARBA" id="ARBA00009077"/>
    </source>
</evidence>
<dbReference type="RefSeq" id="WP_008991648.1">
    <property type="nucleotide sequence ID" value="NZ_AMSG01000010.1"/>
</dbReference>
<dbReference type="PANTHER" id="PTHR11808">
    <property type="entry name" value="TRANS-SULFURATION ENZYME FAMILY MEMBER"/>
    <property type="match status" value="1"/>
</dbReference>
<evidence type="ECO:0000256" key="3">
    <source>
        <dbReference type="ARBA" id="ARBA00022898"/>
    </source>
</evidence>
<dbReference type="Pfam" id="PF01053">
    <property type="entry name" value="Cys_Met_Meta_PP"/>
    <property type="match status" value="1"/>
</dbReference>
<dbReference type="AlphaFoldDB" id="K2PRF6"/>
<protein>
    <submittedName>
        <fullName evidence="6">Cystathionine gamma-synthase</fullName>
    </submittedName>
</protein>
<dbReference type="Gene3D" id="3.40.640.10">
    <property type="entry name" value="Type I PLP-dependent aspartate aminotransferase-like (Major domain)"/>
    <property type="match status" value="1"/>
</dbReference>